<accession>A0A5B0PQB6</accession>
<feature type="region of interest" description="Disordered" evidence="1">
    <location>
        <begin position="12"/>
        <end position="37"/>
    </location>
</feature>
<name>A0A5B0PQB6_PUCGR</name>
<keyword evidence="3" id="KW-1185">Reference proteome</keyword>
<dbReference type="Proteomes" id="UP000324748">
    <property type="component" value="Unassembled WGS sequence"/>
</dbReference>
<proteinExistence type="predicted"/>
<evidence type="ECO:0000313" key="2">
    <source>
        <dbReference type="EMBL" id="KAA1103451.1"/>
    </source>
</evidence>
<dbReference type="AlphaFoldDB" id="A0A5B0PQB6"/>
<evidence type="ECO:0000256" key="1">
    <source>
        <dbReference type="SAM" id="MobiDB-lite"/>
    </source>
</evidence>
<gene>
    <name evidence="2" type="ORF">PGT21_018412</name>
</gene>
<dbReference type="EMBL" id="VSWC01000042">
    <property type="protein sequence ID" value="KAA1103451.1"/>
    <property type="molecule type" value="Genomic_DNA"/>
</dbReference>
<evidence type="ECO:0000313" key="3">
    <source>
        <dbReference type="Proteomes" id="UP000324748"/>
    </source>
</evidence>
<sequence>MHKCRLLHREQTRRLPKANPIRSAGAASSYYDYSSSSSCLGGGMYSSDFLGSPWTLTFGSSSYLPYYSLLNNDYPGYGGYHMGLWKKDVSDAAKTPSTSG</sequence>
<comment type="caution">
    <text evidence="2">The sequence shown here is derived from an EMBL/GenBank/DDBJ whole genome shotgun (WGS) entry which is preliminary data.</text>
</comment>
<feature type="compositionally biased region" description="Low complexity" evidence="1">
    <location>
        <begin position="23"/>
        <end position="37"/>
    </location>
</feature>
<reference evidence="2 3" key="1">
    <citation type="submission" date="2019-05" db="EMBL/GenBank/DDBJ databases">
        <title>Emergence of the Ug99 lineage of the wheat stem rust pathogen through somatic hybridization.</title>
        <authorList>
            <person name="Li F."/>
            <person name="Upadhyaya N.M."/>
            <person name="Sperschneider J."/>
            <person name="Matny O."/>
            <person name="Nguyen-Phuc H."/>
            <person name="Mago R."/>
            <person name="Raley C."/>
            <person name="Miller M.E."/>
            <person name="Silverstein K.A.T."/>
            <person name="Henningsen E."/>
            <person name="Hirsch C.D."/>
            <person name="Visser B."/>
            <person name="Pretorius Z.A."/>
            <person name="Steffenson B.J."/>
            <person name="Schwessinger B."/>
            <person name="Dodds P.N."/>
            <person name="Figueroa M."/>
        </authorList>
    </citation>
    <scope>NUCLEOTIDE SEQUENCE [LARGE SCALE GENOMIC DNA]</scope>
    <source>
        <strain evidence="2">21-0</strain>
    </source>
</reference>
<organism evidence="2 3">
    <name type="scientific">Puccinia graminis f. sp. tritici</name>
    <dbReference type="NCBI Taxonomy" id="56615"/>
    <lineage>
        <taxon>Eukaryota</taxon>
        <taxon>Fungi</taxon>
        <taxon>Dikarya</taxon>
        <taxon>Basidiomycota</taxon>
        <taxon>Pucciniomycotina</taxon>
        <taxon>Pucciniomycetes</taxon>
        <taxon>Pucciniales</taxon>
        <taxon>Pucciniaceae</taxon>
        <taxon>Puccinia</taxon>
    </lineage>
</organism>
<protein>
    <submittedName>
        <fullName evidence="2">Uncharacterized protein</fullName>
    </submittedName>
</protein>